<evidence type="ECO:0000256" key="2">
    <source>
        <dbReference type="SAM" id="Phobius"/>
    </source>
</evidence>
<dbReference type="RefSeq" id="WP_271925327.1">
    <property type="nucleotide sequence ID" value="NZ_JAQNDO010000001.1"/>
</dbReference>
<proteinExistence type="predicted"/>
<gene>
    <name evidence="3" type="ORF">POL67_36890</name>
</gene>
<organism evidence="3 4">
    <name type="scientific">Polyangium mundeleinium</name>
    <dbReference type="NCBI Taxonomy" id="2995306"/>
    <lineage>
        <taxon>Bacteria</taxon>
        <taxon>Pseudomonadati</taxon>
        <taxon>Myxococcota</taxon>
        <taxon>Polyangia</taxon>
        <taxon>Polyangiales</taxon>
        <taxon>Polyangiaceae</taxon>
        <taxon>Polyangium</taxon>
    </lineage>
</organism>
<reference evidence="3 4" key="1">
    <citation type="submission" date="2022-11" db="EMBL/GenBank/DDBJ databases">
        <title>Minimal conservation of predation-associated metabolite biosynthetic gene clusters underscores biosynthetic potential of Myxococcota including descriptions for ten novel species: Archangium lansinium sp. nov., Myxococcus landrumus sp. nov., Nannocystis bai.</title>
        <authorList>
            <person name="Ahearne A."/>
            <person name="Stevens C."/>
            <person name="Dowd S."/>
        </authorList>
    </citation>
    <scope>NUCLEOTIDE SEQUENCE [LARGE SCALE GENOMIC DNA]</scope>
    <source>
        <strain evidence="3 4">RJM3</strain>
    </source>
</reference>
<keyword evidence="2" id="KW-0812">Transmembrane</keyword>
<accession>A0ABT5F006</accession>
<keyword evidence="4" id="KW-1185">Reference proteome</keyword>
<evidence type="ECO:0008006" key="5">
    <source>
        <dbReference type="Google" id="ProtNLM"/>
    </source>
</evidence>
<evidence type="ECO:0000313" key="4">
    <source>
        <dbReference type="Proteomes" id="UP001221411"/>
    </source>
</evidence>
<name>A0ABT5F006_9BACT</name>
<protein>
    <recommendedName>
        <fullName evidence="5">DUF2802 domain-containing protein</fullName>
    </recommendedName>
</protein>
<keyword evidence="2" id="KW-0472">Membrane</keyword>
<dbReference type="EMBL" id="JAQNDO010000001">
    <property type="protein sequence ID" value="MDC0746964.1"/>
    <property type="molecule type" value="Genomic_DNA"/>
</dbReference>
<feature type="compositionally biased region" description="Pro residues" evidence="1">
    <location>
        <begin position="207"/>
        <end position="217"/>
    </location>
</feature>
<dbReference type="Proteomes" id="UP001221411">
    <property type="component" value="Unassembled WGS sequence"/>
</dbReference>
<evidence type="ECO:0000256" key="1">
    <source>
        <dbReference type="SAM" id="MobiDB-lite"/>
    </source>
</evidence>
<evidence type="ECO:0000313" key="3">
    <source>
        <dbReference type="EMBL" id="MDC0746964.1"/>
    </source>
</evidence>
<sequence>MESTLTWIFALMMASLALVVPIFLQRRADAQIRALSDDRSRILDRERELASRFLAEQKAHAAARAQLAANEEDRAQLLAELDHRHRRIADALTRIASAVEHQESELERYAAAGAESILSRFPDLPNHPERGLGGTLGALMTVQSYCNAALMRQIRHAEETMTEEDLLVNVIPFAPGSGRRAAAESDAPGSGAASGRPSPTAESLPAFTPPASTPASA</sequence>
<feature type="transmembrane region" description="Helical" evidence="2">
    <location>
        <begin position="6"/>
        <end position="24"/>
    </location>
</feature>
<keyword evidence="2" id="KW-1133">Transmembrane helix</keyword>
<comment type="caution">
    <text evidence="3">The sequence shown here is derived from an EMBL/GenBank/DDBJ whole genome shotgun (WGS) entry which is preliminary data.</text>
</comment>
<feature type="region of interest" description="Disordered" evidence="1">
    <location>
        <begin position="177"/>
        <end position="217"/>
    </location>
</feature>